<evidence type="ECO:0000313" key="1">
    <source>
        <dbReference type="Proteomes" id="UP000694843"/>
    </source>
</evidence>
<dbReference type="KEGG" id="hazt:108668683"/>
<sequence>MSTDVIYDPKGFHSILGKGLNASQAYVETEITRKCDCHMMCFTRNECAAFSVRPSSNNALTCRLARENVYVNTPGDVPWALYFVKKQLVEPWAIDRLIYRRLTTQVRGYAASKAACEAIPGFRLIAVMFEAQMSILLELCLGRKPNPGETSCSDWSRWFYVDMVKIKNVPMIRGQTPLADTDVTSVLINDENANFIYASSGQINDEPSWWPFFPVCQANVFGVNW</sequence>
<reference evidence="2" key="1">
    <citation type="submission" date="2025-08" db="UniProtKB">
        <authorList>
            <consortium name="RefSeq"/>
        </authorList>
    </citation>
    <scope>IDENTIFICATION</scope>
    <source>
        <tissue evidence="2">Whole organism</tissue>
    </source>
</reference>
<dbReference type="RefSeq" id="XP_018011415.2">
    <property type="nucleotide sequence ID" value="XM_018155926.2"/>
</dbReference>
<protein>
    <submittedName>
        <fullName evidence="2">Uncharacterized protein LOC108668683</fullName>
    </submittedName>
</protein>
<proteinExistence type="predicted"/>
<evidence type="ECO:0000313" key="2">
    <source>
        <dbReference type="RefSeq" id="XP_018011415.2"/>
    </source>
</evidence>
<name>A0A8B7NCU5_HYAAZ</name>
<dbReference type="AlphaFoldDB" id="A0A8B7NCU5"/>
<gene>
    <name evidence="2" type="primary">LOC108668683</name>
</gene>
<keyword evidence="1" id="KW-1185">Reference proteome</keyword>
<accession>A0A8B7NCU5</accession>
<organism evidence="1 2">
    <name type="scientific">Hyalella azteca</name>
    <name type="common">Amphipod</name>
    <dbReference type="NCBI Taxonomy" id="294128"/>
    <lineage>
        <taxon>Eukaryota</taxon>
        <taxon>Metazoa</taxon>
        <taxon>Ecdysozoa</taxon>
        <taxon>Arthropoda</taxon>
        <taxon>Crustacea</taxon>
        <taxon>Multicrustacea</taxon>
        <taxon>Malacostraca</taxon>
        <taxon>Eumalacostraca</taxon>
        <taxon>Peracarida</taxon>
        <taxon>Amphipoda</taxon>
        <taxon>Senticaudata</taxon>
        <taxon>Talitrida</taxon>
        <taxon>Talitroidea</taxon>
        <taxon>Hyalellidae</taxon>
        <taxon>Hyalella</taxon>
    </lineage>
</organism>
<dbReference type="OrthoDB" id="6391938at2759"/>
<dbReference type="Proteomes" id="UP000694843">
    <property type="component" value="Unplaced"/>
</dbReference>
<dbReference type="GeneID" id="108668683"/>